<dbReference type="VEuPathDB" id="TriTrypDB:BCY84_01365"/>
<dbReference type="VEuPathDB" id="TriTrypDB:TCDM_03830"/>
<reference evidence="1 2" key="1">
    <citation type="journal article" date="2018" name="Microb. Genom.">
        <title>Expanding an expanded genome: long-read sequencing of Trypanosoma cruzi.</title>
        <authorList>
            <person name="Berna L."/>
            <person name="Rodriguez M."/>
            <person name="Chiribao M.L."/>
            <person name="Parodi-Talice A."/>
            <person name="Pita S."/>
            <person name="Rijo G."/>
            <person name="Alvarez-Valin F."/>
            <person name="Robello C."/>
        </authorList>
    </citation>
    <scope>NUCLEOTIDE SEQUENCE [LARGE SCALE GENOMIC DNA]</scope>
    <source>
        <strain evidence="1 2">Dm28c</strain>
    </source>
</reference>
<dbReference type="AlphaFoldDB" id="A0A2V2UWI5"/>
<dbReference type="VEuPathDB" id="TriTrypDB:Tc_MARK_5240"/>
<dbReference type="VEuPathDB" id="TriTrypDB:TcCL_NonESM04157"/>
<proteinExistence type="predicted"/>
<dbReference type="VEuPathDB" id="TriTrypDB:TCSYLVIO_006518"/>
<dbReference type="InterPro" id="IPR036602">
    <property type="entry name" value="tRNA_yW-synthesising-like_sf"/>
</dbReference>
<dbReference type="SUPFAM" id="SSF111278">
    <property type="entry name" value="SSo0622-like"/>
    <property type="match status" value="1"/>
</dbReference>
<gene>
    <name evidence="1" type="ORF">C4B63_88g55</name>
</gene>
<dbReference type="VEuPathDB" id="TriTrypDB:C3747_128g31"/>
<dbReference type="VEuPathDB" id="TriTrypDB:TcYC6_0036540"/>
<dbReference type="VEuPathDB" id="TriTrypDB:TcBrA4_0108810"/>
<dbReference type="Gene3D" id="3.30.1960.10">
    <property type="entry name" value="tRNA wybutosine-synthesizing-like"/>
    <property type="match status" value="1"/>
</dbReference>
<accession>A0A2V2UWI5</accession>
<evidence type="ECO:0000313" key="1">
    <source>
        <dbReference type="EMBL" id="PWU87626.1"/>
    </source>
</evidence>
<evidence type="ECO:0000313" key="2">
    <source>
        <dbReference type="Proteomes" id="UP000246121"/>
    </source>
</evidence>
<name>A0A2V2UWI5_TRYCR</name>
<organism evidence="1 2">
    <name type="scientific">Trypanosoma cruzi</name>
    <dbReference type="NCBI Taxonomy" id="5693"/>
    <lineage>
        <taxon>Eukaryota</taxon>
        <taxon>Discoba</taxon>
        <taxon>Euglenozoa</taxon>
        <taxon>Kinetoplastea</taxon>
        <taxon>Metakinetoplastina</taxon>
        <taxon>Trypanosomatida</taxon>
        <taxon>Trypanosomatidae</taxon>
        <taxon>Trypanosoma</taxon>
        <taxon>Schizotrypanum</taxon>
    </lineage>
</organism>
<protein>
    <submittedName>
        <fullName evidence="1">Uncharacterized protein</fullName>
    </submittedName>
</protein>
<comment type="caution">
    <text evidence="1">The sequence shown here is derived from an EMBL/GenBank/DDBJ whole genome shotgun (WGS) entry which is preliminary data.</text>
</comment>
<sequence>MEKKKNSRRRANWMVFGCGKGYFRPLLPSLWYGRVENGTICDACRVPHDGECEKTVVCCRNGRWFPQQRGHTTREENHVWNPPRLWTRLDVPLIIDGVNYVKGQHAYLRRLLHMANAKMHGNDVRLHRLEDGLPLVLLLKRVQKKSLMVK</sequence>
<dbReference type="Proteomes" id="UP000246121">
    <property type="component" value="Unassembled WGS sequence"/>
</dbReference>
<dbReference type="VEuPathDB" id="TriTrypDB:TcCLB.508777.170"/>
<dbReference type="VEuPathDB" id="TriTrypDB:TcCLB.511483.30"/>
<dbReference type="VEuPathDB" id="TriTrypDB:C4B63_88g55"/>
<dbReference type="EMBL" id="PRFA01000088">
    <property type="protein sequence ID" value="PWU87626.1"/>
    <property type="molecule type" value="Genomic_DNA"/>
</dbReference>
<dbReference type="VEuPathDB" id="TriTrypDB:ECC02_010053"/>
<dbReference type="VEuPathDB" id="TriTrypDB:TcG_05845"/>